<proteinExistence type="predicted"/>
<gene>
    <name evidence="1" type="ORF">SAMN04487963_3017</name>
</gene>
<evidence type="ECO:0000313" key="1">
    <source>
        <dbReference type="EMBL" id="SFM57063.1"/>
    </source>
</evidence>
<evidence type="ECO:0000313" key="2">
    <source>
        <dbReference type="Proteomes" id="UP000198519"/>
    </source>
</evidence>
<sequence length="131" mass="14573">MGVLWTTYPLNDEMTEWLDSLEVPYPKTPSRFPTGREVKDAIAELGGVKVTIRDNGVGATWQAWLESESKPDELWTLLNITNYSGDNESQEIWFEKGHDQLIKQILAVICKKCGPLVLIPDTGGDPEVVGA</sequence>
<dbReference type="Proteomes" id="UP000198519">
    <property type="component" value="Unassembled WGS sequence"/>
</dbReference>
<keyword evidence="2" id="KW-1185">Reference proteome</keyword>
<reference evidence="2" key="1">
    <citation type="submission" date="2016-10" db="EMBL/GenBank/DDBJ databases">
        <authorList>
            <person name="Varghese N."/>
            <person name="Submissions S."/>
        </authorList>
    </citation>
    <scope>NUCLEOTIDE SEQUENCE [LARGE SCALE GENOMIC DNA]</scope>
    <source>
        <strain evidence="2">CGMCC 1.7061</strain>
    </source>
</reference>
<organism evidence="1 2">
    <name type="scientific">Marinobacter zhejiangensis</name>
    <dbReference type="NCBI Taxonomy" id="488535"/>
    <lineage>
        <taxon>Bacteria</taxon>
        <taxon>Pseudomonadati</taxon>
        <taxon>Pseudomonadota</taxon>
        <taxon>Gammaproteobacteria</taxon>
        <taxon>Pseudomonadales</taxon>
        <taxon>Marinobacteraceae</taxon>
        <taxon>Marinobacter</taxon>
    </lineage>
</organism>
<dbReference type="EMBL" id="FOUE01000004">
    <property type="protein sequence ID" value="SFM57063.1"/>
    <property type="molecule type" value="Genomic_DNA"/>
</dbReference>
<dbReference type="RefSeq" id="WP_092024066.1">
    <property type="nucleotide sequence ID" value="NZ_FOUE01000004.1"/>
</dbReference>
<name>A0A1I4RYP0_9GAMM</name>
<accession>A0A1I4RYP0</accession>
<dbReference type="OrthoDB" id="9255902at2"/>
<dbReference type="AlphaFoldDB" id="A0A1I4RYP0"/>
<protein>
    <submittedName>
        <fullName evidence="1">Uncharacterized protein</fullName>
    </submittedName>
</protein>